<name>A0ABD2B393_VESSQ</name>
<dbReference type="Proteomes" id="UP001607302">
    <property type="component" value="Unassembled WGS sequence"/>
</dbReference>
<dbReference type="EMBL" id="JAUDFV010000133">
    <property type="protein sequence ID" value="KAL2727212.1"/>
    <property type="molecule type" value="Genomic_DNA"/>
</dbReference>
<feature type="region of interest" description="Disordered" evidence="1">
    <location>
        <begin position="74"/>
        <end position="102"/>
    </location>
</feature>
<feature type="compositionally biased region" description="Basic and acidic residues" evidence="1">
    <location>
        <begin position="74"/>
        <end position="90"/>
    </location>
</feature>
<comment type="caution">
    <text evidence="2">The sequence shown here is derived from an EMBL/GenBank/DDBJ whole genome shotgun (WGS) entry which is preliminary data.</text>
</comment>
<organism evidence="2 3">
    <name type="scientific">Vespula squamosa</name>
    <name type="common">Southern yellow jacket</name>
    <name type="synonym">Wasp</name>
    <dbReference type="NCBI Taxonomy" id="30214"/>
    <lineage>
        <taxon>Eukaryota</taxon>
        <taxon>Metazoa</taxon>
        <taxon>Ecdysozoa</taxon>
        <taxon>Arthropoda</taxon>
        <taxon>Hexapoda</taxon>
        <taxon>Insecta</taxon>
        <taxon>Pterygota</taxon>
        <taxon>Neoptera</taxon>
        <taxon>Endopterygota</taxon>
        <taxon>Hymenoptera</taxon>
        <taxon>Apocrita</taxon>
        <taxon>Aculeata</taxon>
        <taxon>Vespoidea</taxon>
        <taxon>Vespidae</taxon>
        <taxon>Vespinae</taxon>
        <taxon>Vespula</taxon>
    </lineage>
</organism>
<protein>
    <submittedName>
        <fullName evidence="2">Uncharacterized protein</fullName>
    </submittedName>
</protein>
<evidence type="ECO:0000313" key="3">
    <source>
        <dbReference type="Proteomes" id="UP001607302"/>
    </source>
</evidence>
<gene>
    <name evidence="2" type="ORF">V1478_007490</name>
</gene>
<feature type="compositionally biased region" description="Basic residues" evidence="1">
    <location>
        <begin position="92"/>
        <end position="102"/>
    </location>
</feature>
<evidence type="ECO:0000256" key="1">
    <source>
        <dbReference type="SAM" id="MobiDB-lite"/>
    </source>
</evidence>
<dbReference type="AlphaFoldDB" id="A0ABD2B393"/>
<reference evidence="2 3" key="1">
    <citation type="journal article" date="2024" name="Ann. Entomol. Soc. Am.">
        <title>Genomic analyses of the southern and eastern yellowjacket wasps (Hymenoptera: Vespidae) reveal evolutionary signatures of social life.</title>
        <authorList>
            <person name="Catto M.A."/>
            <person name="Caine P.B."/>
            <person name="Orr S.E."/>
            <person name="Hunt B.G."/>
            <person name="Goodisman M.A.D."/>
        </authorList>
    </citation>
    <scope>NUCLEOTIDE SEQUENCE [LARGE SCALE GENOMIC DNA]</scope>
    <source>
        <strain evidence="2">233</strain>
        <tissue evidence="2">Head and thorax</tissue>
    </source>
</reference>
<accession>A0ABD2B393</accession>
<evidence type="ECO:0000313" key="2">
    <source>
        <dbReference type="EMBL" id="KAL2727212.1"/>
    </source>
</evidence>
<keyword evidence="3" id="KW-1185">Reference proteome</keyword>
<sequence>MIATEYSGQNHITSNIYSFLTNTFLVDIADGAFAKEIKCVNDQRRLFLASLLVLNEAIRVPSVSRIKRLKIGEASRKEESRQASERDLRSKQQLKPKSARLW</sequence>
<proteinExistence type="predicted"/>